<accession>A0A9P1N8B2</accession>
<feature type="chain" id="PRO_5040367301" description="Peptidase M12B domain-containing protein" evidence="12">
    <location>
        <begin position="16"/>
        <end position="507"/>
    </location>
</feature>
<dbReference type="AlphaFoldDB" id="A0A9P1N8B2"/>
<evidence type="ECO:0000256" key="11">
    <source>
        <dbReference type="PROSITE-ProRule" id="PRU00276"/>
    </source>
</evidence>
<keyword evidence="9" id="KW-1015">Disulfide bond</keyword>
<keyword evidence="10" id="KW-0325">Glycoprotein</keyword>
<organism evidence="15 16">
    <name type="scientific">Caenorhabditis angaria</name>
    <dbReference type="NCBI Taxonomy" id="860376"/>
    <lineage>
        <taxon>Eukaryota</taxon>
        <taxon>Metazoa</taxon>
        <taxon>Ecdysozoa</taxon>
        <taxon>Nematoda</taxon>
        <taxon>Chromadorea</taxon>
        <taxon>Rhabditida</taxon>
        <taxon>Rhabditina</taxon>
        <taxon>Rhabditomorpha</taxon>
        <taxon>Rhabditoidea</taxon>
        <taxon>Rhabditidae</taxon>
        <taxon>Peloderinae</taxon>
        <taxon>Caenorhabditis</taxon>
    </lineage>
</organism>
<protein>
    <recommendedName>
        <fullName evidence="17">Peptidase M12B domain-containing protein</fullName>
    </recommendedName>
</protein>
<dbReference type="InterPro" id="IPR024079">
    <property type="entry name" value="MetalloPept_cat_dom_sf"/>
</dbReference>
<keyword evidence="7 11" id="KW-0862">Zinc</keyword>
<name>A0A9P1N8B2_9PELO</name>
<dbReference type="GO" id="GO:0030334">
    <property type="term" value="P:regulation of cell migration"/>
    <property type="evidence" value="ECO:0007669"/>
    <property type="project" value="InterPro"/>
</dbReference>
<feature type="active site" evidence="11">
    <location>
        <position position="296"/>
    </location>
</feature>
<feature type="signal peptide" evidence="12">
    <location>
        <begin position="1"/>
        <end position="15"/>
    </location>
</feature>
<dbReference type="CDD" id="cd04267">
    <property type="entry name" value="ZnMc_ADAM_like"/>
    <property type="match status" value="1"/>
</dbReference>
<dbReference type="PANTHER" id="PTHR11905">
    <property type="entry name" value="ADAM A DISINTEGRIN AND METALLOPROTEASE DOMAIN"/>
    <property type="match status" value="1"/>
</dbReference>
<comment type="subcellular location">
    <subcellularLocation>
        <location evidence="1">Secreted</location>
        <location evidence="1">Extracellular space</location>
        <location evidence="1">Extracellular matrix</location>
    </subcellularLocation>
</comment>
<keyword evidence="8" id="KW-0482">Metalloprotease</keyword>
<gene>
    <name evidence="15" type="ORF">CAMP_LOCUS14463</name>
</gene>
<dbReference type="InterPro" id="IPR041645">
    <property type="entry name" value="ADAMTS_CR_2"/>
</dbReference>
<dbReference type="Gene3D" id="3.40.390.10">
    <property type="entry name" value="Collagenase (Catalytic Domain)"/>
    <property type="match status" value="1"/>
</dbReference>
<keyword evidence="4 11" id="KW-0479">Metal-binding</keyword>
<evidence type="ECO:0000256" key="12">
    <source>
        <dbReference type="SAM" id="SignalP"/>
    </source>
</evidence>
<keyword evidence="3" id="KW-0645">Protease</keyword>
<evidence type="ECO:0000256" key="7">
    <source>
        <dbReference type="ARBA" id="ARBA00022833"/>
    </source>
</evidence>
<dbReference type="Pfam" id="PF01421">
    <property type="entry name" value="Reprolysin"/>
    <property type="match status" value="1"/>
</dbReference>
<comment type="caution">
    <text evidence="11">Lacks conserved residue(s) required for the propagation of feature annotation.</text>
</comment>
<evidence type="ECO:0000256" key="5">
    <source>
        <dbReference type="ARBA" id="ARBA00022729"/>
    </source>
</evidence>
<evidence type="ECO:0000256" key="1">
    <source>
        <dbReference type="ARBA" id="ARBA00004498"/>
    </source>
</evidence>
<feature type="domain" description="Peptidase M12B" evidence="13">
    <location>
        <begin position="211"/>
        <end position="365"/>
    </location>
</feature>
<comment type="caution">
    <text evidence="15">The sequence shown here is derived from an EMBL/GenBank/DDBJ whole genome shotgun (WGS) entry which is preliminary data.</text>
</comment>
<dbReference type="GO" id="GO:0004222">
    <property type="term" value="F:metalloendopeptidase activity"/>
    <property type="evidence" value="ECO:0007669"/>
    <property type="project" value="InterPro"/>
</dbReference>
<dbReference type="PANTHER" id="PTHR11905:SF159">
    <property type="entry name" value="ADAM METALLOPROTEASE"/>
    <property type="match status" value="1"/>
</dbReference>
<dbReference type="Pfam" id="PF17771">
    <property type="entry name" value="ADAMTS_CR_2"/>
    <property type="match status" value="1"/>
</dbReference>
<evidence type="ECO:0000256" key="8">
    <source>
        <dbReference type="ARBA" id="ARBA00023049"/>
    </source>
</evidence>
<feature type="binding site" evidence="11">
    <location>
        <position position="295"/>
    </location>
    <ligand>
        <name>Zn(2+)</name>
        <dbReference type="ChEBI" id="CHEBI:29105"/>
        <note>catalytic</note>
    </ligand>
</feature>
<keyword evidence="2" id="KW-0272">Extracellular matrix</keyword>
<dbReference type="GO" id="GO:0035262">
    <property type="term" value="P:gonad morphogenesis"/>
    <property type="evidence" value="ECO:0007669"/>
    <property type="project" value="InterPro"/>
</dbReference>
<evidence type="ECO:0000259" key="14">
    <source>
        <dbReference type="PROSITE" id="PS50900"/>
    </source>
</evidence>
<dbReference type="Proteomes" id="UP001152747">
    <property type="component" value="Unassembled WGS sequence"/>
</dbReference>
<dbReference type="InterPro" id="IPR033817">
    <property type="entry name" value="MIG-17"/>
</dbReference>
<proteinExistence type="predicted"/>
<evidence type="ECO:0000256" key="3">
    <source>
        <dbReference type="ARBA" id="ARBA00022670"/>
    </source>
</evidence>
<keyword evidence="2" id="KW-0964">Secreted</keyword>
<dbReference type="GO" id="GO:0006508">
    <property type="term" value="P:proteolysis"/>
    <property type="evidence" value="ECO:0007669"/>
    <property type="project" value="UniProtKB-KW"/>
</dbReference>
<dbReference type="EMBL" id="CANHGI010000005">
    <property type="protein sequence ID" value="CAI5451826.1"/>
    <property type="molecule type" value="Genomic_DNA"/>
</dbReference>
<dbReference type="OrthoDB" id="10035764at2759"/>
<evidence type="ECO:0008006" key="17">
    <source>
        <dbReference type="Google" id="ProtNLM"/>
    </source>
</evidence>
<evidence type="ECO:0000256" key="4">
    <source>
        <dbReference type="ARBA" id="ARBA00022723"/>
    </source>
</evidence>
<feature type="domain" description="PLAC" evidence="14">
    <location>
        <begin position="461"/>
        <end position="502"/>
    </location>
</feature>
<feature type="binding site" evidence="11">
    <location>
        <position position="299"/>
    </location>
    <ligand>
        <name>Zn(2+)</name>
        <dbReference type="ChEBI" id="CHEBI:29105"/>
        <note>catalytic</note>
    </ligand>
</feature>
<sequence length="507" mass="57229">MKILVLLIFLEIFDASDSPIRFVKKRIEGGLKFSRTLLYTNKSIEGIQPTFNSQKMQEMSLELLMVADFSTYLAFLEMSNGDVGSAQHYLNNYLNALFEQAKIVYDGIKFGNDTMKLKLAGRFIALREEDCPLWLTWEEVELEKIQKIENIFNETNVEEDFNNNNSTDFDFDIESNMTSVSSSKVSKENIQETTRLRHYVETNFDELQEQNNTEMSLRIDAKLAVDKFMVWIKEHQKLLPHHEHAVLITKFDLISVNGDSSTQGMAYVGNVCQIGKSSSVVEDIGGSLTALIAAHEIGHSLGAAHDGSFEAPQCDSNDNYLLAALISGSSDRLSFLNSRKMSNCSIDAILENLKDPDASCIRKWKSISKTSNTTSGFDRKPGEIINVYQQCQIAFGPNFGNCLNNGYYYGKSICERIWCGERKIDSNGQCQTLNYFPAFDGTECGYNMWCIAGECVNNPKKWMDCKDLNAKTCSKYSPSKLKHFCKSKDFRDTCCQTCAKKGNKKSS</sequence>
<keyword evidence="6" id="KW-0378">Hydrolase</keyword>
<evidence type="ECO:0000256" key="10">
    <source>
        <dbReference type="ARBA" id="ARBA00023180"/>
    </source>
</evidence>
<dbReference type="PROSITE" id="PS50900">
    <property type="entry name" value="PLAC"/>
    <property type="match status" value="1"/>
</dbReference>
<dbReference type="SUPFAM" id="SSF55486">
    <property type="entry name" value="Metalloproteases ('zincins'), catalytic domain"/>
    <property type="match status" value="1"/>
</dbReference>
<dbReference type="InterPro" id="IPR010909">
    <property type="entry name" value="PLAC"/>
</dbReference>
<dbReference type="Gene3D" id="3.40.1620.60">
    <property type="match status" value="1"/>
</dbReference>
<evidence type="ECO:0000256" key="6">
    <source>
        <dbReference type="ARBA" id="ARBA00022801"/>
    </source>
</evidence>
<dbReference type="GO" id="GO:0046872">
    <property type="term" value="F:metal ion binding"/>
    <property type="evidence" value="ECO:0007669"/>
    <property type="project" value="UniProtKB-KW"/>
</dbReference>
<evidence type="ECO:0000313" key="16">
    <source>
        <dbReference type="Proteomes" id="UP001152747"/>
    </source>
</evidence>
<evidence type="ECO:0000313" key="15">
    <source>
        <dbReference type="EMBL" id="CAI5451826.1"/>
    </source>
</evidence>
<evidence type="ECO:0000256" key="2">
    <source>
        <dbReference type="ARBA" id="ARBA00022530"/>
    </source>
</evidence>
<keyword evidence="5 12" id="KW-0732">Signal</keyword>
<evidence type="ECO:0000256" key="9">
    <source>
        <dbReference type="ARBA" id="ARBA00023157"/>
    </source>
</evidence>
<reference evidence="15" key="1">
    <citation type="submission" date="2022-11" db="EMBL/GenBank/DDBJ databases">
        <authorList>
            <person name="Kikuchi T."/>
        </authorList>
    </citation>
    <scope>NUCLEOTIDE SEQUENCE</scope>
    <source>
        <strain evidence="15">PS1010</strain>
    </source>
</reference>
<feature type="binding site" evidence="11">
    <location>
        <position position="305"/>
    </location>
    <ligand>
        <name>Zn(2+)</name>
        <dbReference type="ChEBI" id="CHEBI:29105"/>
        <note>catalytic</note>
    </ligand>
</feature>
<keyword evidence="16" id="KW-1185">Reference proteome</keyword>
<dbReference type="PROSITE" id="PS50215">
    <property type="entry name" value="ADAM_MEPRO"/>
    <property type="match status" value="1"/>
</dbReference>
<evidence type="ECO:0000259" key="13">
    <source>
        <dbReference type="PROSITE" id="PS50215"/>
    </source>
</evidence>
<dbReference type="InterPro" id="IPR001590">
    <property type="entry name" value="Peptidase_M12B"/>
</dbReference>